<name>A0ABS9Q4L3_9MICO</name>
<dbReference type="PANTHER" id="PTHR30055">
    <property type="entry name" value="HTH-TYPE TRANSCRIPTIONAL REGULATOR RUTR"/>
    <property type="match status" value="1"/>
</dbReference>
<sequence>MSASADATSPRRYRSSRRTEQAAATRDRIVDAARHLVVEQGYAATTVSQVAARAGVAVDTVYAAVGRKPELLRQVLETAISGTDTAVAPEDRDYVRAVRAAPTARAKLAAYVDGLLLLQPRLAPVVLALRDAAATDPESADLWGEITQRRAGNMRDFARDLRATGELRADLDDGEVADIIWSMNAPEYWTLLVDERGWSTQRFGAHLVDCWSRTLLAHP</sequence>
<dbReference type="RefSeq" id="WP_019285397.1">
    <property type="nucleotide sequence ID" value="NZ_JAKRCV010000047.1"/>
</dbReference>
<evidence type="ECO:0000256" key="2">
    <source>
        <dbReference type="ARBA" id="ARBA00023125"/>
    </source>
</evidence>
<proteinExistence type="predicted"/>
<evidence type="ECO:0000259" key="6">
    <source>
        <dbReference type="PROSITE" id="PS50977"/>
    </source>
</evidence>
<keyword evidence="3" id="KW-0804">Transcription</keyword>
<dbReference type="PRINTS" id="PR00455">
    <property type="entry name" value="HTHTETR"/>
</dbReference>
<gene>
    <name evidence="7" type="ORF">MHL29_13130</name>
</gene>
<dbReference type="InterPro" id="IPR001647">
    <property type="entry name" value="HTH_TetR"/>
</dbReference>
<evidence type="ECO:0000313" key="7">
    <source>
        <dbReference type="EMBL" id="MCG7322821.1"/>
    </source>
</evidence>
<comment type="caution">
    <text evidence="7">The sequence shown here is derived from an EMBL/GenBank/DDBJ whole genome shotgun (WGS) entry which is preliminary data.</text>
</comment>
<dbReference type="InterPro" id="IPR050109">
    <property type="entry name" value="HTH-type_TetR-like_transc_reg"/>
</dbReference>
<evidence type="ECO:0000256" key="3">
    <source>
        <dbReference type="ARBA" id="ARBA00023163"/>
    </source>
</evidence>
<dbReference type="PANTHER" id="PTHR30055:SF234">
    <property type="entry name" value="HTH-TYPE TRANSCRIPTIONAL REGULATOR BETI"/>
    <property type="match status" value="1"/>
</dbReference>
<evidence type="ECO:0000256" key="4">
    <source>
        <dbReference type="PROSITE-ProRule" id="PRU00335"/>
    </source>
</evidence>
<feature type="region of interest" description="Disordered" evidence="5">
    <location>
        <begin position="1"/>
        <end position="25"/>
    </location>
</feature>
<dbReference type="InterPro" id="IPR036271">
    <property type="entry name" value="Tet_transcr_reg_TetR-rel_C_sf"/>
</dbReference>
<dbReference type="Gene3D" id="1.10.357.10">
    <property type="entry name" value="Tetracycline Repressor, domain 2"/>
    <property type="match status" value="1"/>
</dbReference>
<dbReference type="InterPro" id="IPR009057">
    <property type="entry name" value="Homeodomain-like_sf"/>
</dbReference>
<accession>A0ABS9Q4L3</accession>
<reference evidence="7 8" key="1">
    <citation type="submission" date="2022-02" db="EMBL/GenBank/DDBJ databases">
        <title>Uncovering new skin microbiome diversity through culturing and metagenomics.</title>
        <authorList>
            <person name="Conlan S."/>
            <person name="Deming C."/>
            <person name="Nisc Comparative Sequencing Program N."/>
            <person name="Segre J.A."/>
        </authorList>
    </citation>
    <scope>NUCLEOTIDE SEQUENCE [LARGE SCALE GENOMIC DNA]</scope>
    <source>
        <strain evidence="7 8">ACRQZ</strain>
    </source>
</reference>
<dbReference type="EMBL" id="JAKRCV010000047">
    <property type="protein sequence ID" value="MCG7322821.1"/>
    <property type="molecule type" value="Genomic_DNA"/>
</dbReference>
<feature type="domain" description="HTH tetR-type" evidence="6">
    <location>
        <begin position="23"/>
        <end position="83"/>
    </location>
</feature>
<evidence type="ECO:0000313" key="8">
    <source>
        <dbReference type="Proteomes" id="UP001521931"/>
    </source>
</evidence>
<organism evidence="7 8">
    <name type="scientific">Arsenicicoccus bolidensis</name>
    <dbReference type="NCBI Taxonomy" id="229480"/>
    <lineage>
        <taxon>Bacteria</taxon>
        <taxon>Bacillati</taxon>
        <taxon>Actinomycetota</taxon>
        <taxon>Actinomycetes</taxon>
        <taxon>Micrococcales</taxon>
        <taxon>Intrasporangiaceae</taxon>
        <taxon>Arsenicicoccus</taxon>
    </lineage>
</organism>
<protein>
    <submittedName>
        <fullName evidence="7">TetR/AcrR family transcriptional regulator</fullName>
    </submittedName>
</protein>
<dbReference type="SUPFAM" id="SSF48498">
    <property type="entry name" value="Tetracyclin repressor-like, C-terminal domain"/>
    <property type="match status" value="1"/>
</dbReference>
<dbReference type="PROSITE" id="PS50977">
    <property type="entry name" value="HTH_TETR_2"/>
    <property type="match status" value="1"/>
</dbReference>
<evidence type="ECO:0000256" key="1">
    <source>
        <dbReference type="ARBA" id="ARBA00023015"/>
    </source>
</evidence>
<dbReference type="Pfam" id="PF00440">
    <property type="entry name" value="TetR_N"/>
    <property type="match status" value="1"/>
</dbReference>
<keyword evidence="8" id="KW-1185">Reference proteome</keyword>
<keyword evidence="1" id="KW-0805">Transcription regulation</keyword>
<feature type="DNA-binding region" description="H-T-H motif" evidence="4">
    <location>
        <begin position="46"/>
        <end position="65"/>
    </location>
</feature>
<evidence type="ECO:0000256" key="5">
    <source>
        <dbReference type="SAM" id="MobiDB-lite"/>
    </source>
</evidence>
<keyword evidence="2 4" id="KW-0238">DNA-binding</keyword>
<dbReference type="Proteomes" id="UP001521931">
    <property type="component" value="Unassembled WGS sequence"/>
</dbReference>
<dbReference type="SUPFAM" id="SSF46689">
    <property type="entry name" value="Homeodomain-like"/>
    <property type="match status" value="1"/>
</dbReference>